<dbReference type="GO" id="GO:0006508">
    <property type="term" value="P:proteolysis"/>
    <property type="evidence" value="ECO:0007669"/>
    <property type="project" value="UniProtKB-KW"/>
</dbReference>
<proteinExistence type="inferred from homology"/>
<evidence type="ECO:0000313" key="11">
    <source>
        <dbReference type="Proteomes" id="UP000502823"/>
    </source>
</evidence>
<keyword evidence="3" id="KW-0378">Hydrolase</keyword>
<protein>
    <recommendedName>
        <fullName evidence="12">Cathepsin L</fullName>
    </recommendedName>
</protein>
<dbReference type="InterPro" id="IPR038765">
    <property type="entry name" value="Papain-like_cys_pep_sf"/>
</dbReference>
<dbReference type="Gene3D" id="3.90.70.10">
    <property type="entry name" value="Cysteine proteinases"/>
    <property type="match status" value="1"/>
</dbReference>
<dbReference type="CDD" id="cd02248">
    <property type="entry name" value="Peptidase_C1A"/>
    <property type="match status" value="1"/>
</dbReference>
<keyword evidence="7" id="KW-0732">Signal</keyword>
<dbReference type="SUPFAM" id="SSF54001">
    <property type="entry name" value="Cysteine proteinases"/>
    <property type="match status" value="1"/>
</dbReference>
<name>A0A6L2PRD9_COPFO</name>
<sequence>MKTVVLIFFASVTAVQAVSLYDFMQEEWEYFKVQYGKKYKPEEDKYHMKVFMENKYKIIKHNAAYEKGQHSFKLGMNQYGDMLHHEFVNTMNGFRGNSSGMNESSVMGATFISPANVELPDHVDWRKRGAVTTVKDQGDCGSCWAFSSTGALEGQHFRKTGVLVSLSEQNLIDCSGKYGNNGCDGGTMDASFSYVRDNKGIDTENSYQYEAVDDNCRYNPRTSGATDKGFVDIATGNEHKLQEAVATKGPISAAIDASLSSFQFYERGTGFESGVTNLHSPPCASFMAAELCLVRLRSDLLQ</sequence>
<keyword evidence="11" id="KW-1185">Reference proteome</keyword>
<evidence type="ECO:0000256" key="6">
    <source>
        <dbReference type="ARBA" id="ARBA00023157"/>
    </source>
</evidence>
<feature type="domain" description="Peptidase C1A papain C-terminal" evidence="8">
    <location>
        <begin position="119"/>
        <end position="293"/>
    </location>
</feature>
<feature type="signal peptide" evidence="7">
    <location>
        <begin position="1"/>
        <end position="17"/>
    </location>
</feature>
<dbReference type="FunFam" id="3.90.70.10:FF:000006">
    <property type="entry name" value="Cathepsin S"/>
    <property type="match status" value="1"/>
</dbReference>
<evidence type="ECO:0000256" key="1">
    <source>
        <dbReference type="ARBA" id="ARBA00008455"/>
    </source>
</evidence>
<dbReference type="InterPro" id="IPR000169">
    <property type="entry name" value="Pept_cys_AS"/>
</dbReference>
<dbReference type="OrthoDB" id="10253408at2759"/>
<evidence type="ECO:0000256" key="3">
    <source>
        <dbReference type="ARBA" id="ARBA00022801"/>
    </source>
</evidence>
<gene>
    <name evidence="10" type="ORF">Cfor_05107</name>
</gene>
<comment type="caution">
    <text evidence="10">The sequence shown here is derived from an EMBL/GenBank/DDBJ whole genome shotgun (WGS) entry which is preliminary data.</text>
</comment>
<dbReference type="SMART" id="SM00645">
    <property type="entry name" value="Pept_C1"/>
    <property type="match status" value="1"/>
</dbReference>
<evidence type="ECO:0000256" key="2">
    <source>
        <dbReference type="ARBA" id="ARBA00022670"/>
    </source>
</evidence>
<reference evidence="11" key="1">
    <citation type="submission" date="2020-01" db="EMBL/GenBank/DDBJ databases">
        <title>Draft genome sequence of the Termite Coptotermes fromosanus.</title>
        <authorList>
            <person name="Itakura S."/>
            <person name="Yosikawa Y."/>
            <person name="Umezawa K."/>
        </authorList>
    </citation>
    <scope>NUCLEOTIDE SEQUENCE [LARGE SCALE GENOMIC DNA]</scope>
</reference>
<dbReference type="GO" id="GO:0008234">
    <property type="term" value="F:cysteine-type peptidase activity"/>
    <property type="evidence" value="ECO:0007669"/>
    <property type="project" value="UniProtKB-KW"/>
</dbReference>
<dbReference type="InterPro" id="IPR013201">
    <property type="entry name" value="Prot_inhib_I29"/>
</dbReference>
<evidence type="ECO:0000313" key="10">
    <source>
        <dbReference type="EMBL" id="GFG33752.1"/>
    </source>
</evidence>
<evidence type="ECO:0000256" key="4">
    <source>
        <dbReference type="ARBA" id="ARBA00022807"/>
    </source>
</evidence>
<accession>A0A6L2PRD9</accession>
<dbReference type="InterPro" id="IPR039417">
    <property type="entry name" value="Peptidase_C1A_papain-like"/>
</dbReference>
<evidence type="ECO:0000259" key="9">
    <source>
        <dbReference type="SMART" id="SM00848"/>
    </source>
</evidence>
<evidence type="ECO:0000256" key="7">
    <source>
        <dbReference type="SAM" id="SignalP"/>
    </source>
</evidence>
<comment type="similarity">
    <text evidence="1">Belongs to the peptidase C1 family.</text>
</comment>
<feature type="domain" description="Cathepsin propeptide inhibitor" evidence="9">
    <location>
        <begin position="28"/>
        <end position="87"/>
    </location>
</feature>
<dbReference type="EMBL" id="BLKM01000454">
    <property type="protein sequence ID" value="GFG33752.1"/>
    <property type="molecule type" value="Genomic_DNA"/>
</dbReference>
<dbReference type="SMART" id="SM00848">
    <property type="entry name" value="Inhibitor_I29"/>
    <property type="match status" value="1"/>
</dbReference>
<dbReference type="Pfam" id="PF08246">
    <property type="entry name" value="Inhibitor_I29"/>
    <property type="match status" value="1"/>
</dbReference>
<keyword evidence="2" id="KW-0645">Protease</keyword>
<keyword evidence="4" id="KW-0788">Thiol protease</keyword>
<dbReference type="InterPro" id="IPR000668">
    <property type="entry name" value="Peptidase_C1A_C"/>
</dbReference>
<evidence type="ECO:0000256" key="5">
    <source>
        <dbReference type="ARBA" id="ARBA00023145"/>
    </source>
</evidence>
<dbReference type="PANTHER" id="PTHR12411">
    <property type="entry name" value="CYSTEINE PROTEASE FAMILY C1-RELATED"/>
    <property type="match status" value="1"/>
</dbReference>
<dbReference type="Proteomes" id="UP000502823">
    <property type="component" value="Unassembled WGS sequence"/>
</dbReference>
<dbReference type="InParanoid" id="A0A6L2PRD9"/>
<dbReference type="PROSITE" id="PS00139">
    <property type="entry name" value="THIOL_PROTEASE_CYS"/>
    <property type="match status" value="1"/>
</dbReference>
<dbReference type="AlphaFoldDB" id="A0A6L2PRD9"/>
<evidence type="ECO:0008006" key="12">
    <source>
        <dbReference type="Google" id="ProtNLM"/>
    </source>
</evidence>
<dbReference type="Pfam" id="PF00112">
    <property type="entry name" value="Peptidase_C1"/>
    <property type="match status" value="1"/>
</dbReference>
<evidence type="ECO:0000259" key="8">
    <source>
        <dbReference type="SMART" id="SM00645"/>
    </source>
</evidence>
<feature type="chain" id="PRO_5026732179" description="Cathepsin L" evidence="7">
    <location>
        <begin position="18"/>
        <end position="302"/>
    </location>
</feature>
<organism evidence="10 11">
    <name type="scientific">Coptotermes formosanus</name>
    <name type="common">Formosan subterranean termite</name>
    <dbReference type="NCBI Taxonomy" id="36987"/>
    <lineage>
        <taxon>Eukaryota</taxon>
        <taxon>Metazoa</taxon>
        <taxon>Ecdysozoa</taxon>
        <taxon>Arthropoda</taxon>
        <taxon>Hexapoda</taxon>
        <taxon>Insecta</taxon>
        <taxon>Pterygota</taxon>
        <taxon>Neoptera</taxon>
        <taxon>Polyneoptera</taxon>
        <taxon>Dictyoptera</taxon>
        <taxon>Blattodea</taxon>
        <taxon>Blattoidea</taxon>
        <taxon>Termitoidae</taxon>
        <taxon>Rhinotermitidae</taxon>
        <taxon>Coptotermes</taxon>
    </lineage>
</organism>
<keyword evidence="5" id="KW-0865">Zymogen</keyword>
<keyword evidence="6" id="KW-1015">Disulfide bond</keyword>
<dbReference type="InterPro" id="IPR013128">
    <property type="entry name" value="Peptidase_C1A"/>
</dbReference>